<evidence type="ECO:0000256" key="1">
    <source>
        <dbReference type="SAM" id="Phobius"/>
    </source>
</evidence>
<name>A0AA35YVB8_LACSI</name>
<protein>
    <submittedName>
        <fullName evidence="2">Uncharacterized protein</fullName>
    </submittedName>
</protein>
<gene>
    <name evidence="2" type="ORF">LSALG_LOCUS20573</name>
</gene>
<feature type="transmembrane region" description="Helical" evidence="1">
    <location>
        <begin position="72"/>
        <end position="93"/>
    </location>
</feature>
<keyword evidence="1" id="KW-1133">Transmembrane helix</keyword>
<sequence>MATINTIMVVSSSVAILRLLNRSNKSAAELGSKGYVCLETCDRIVGTPWQRTIGRSKAVMVDVLLLGEESRLLSFSILFCCYVVGAAPAAVPLPPSRLSVTRHREGG</sequence>
<accession>A0AA35YVB8</accession>
<reference evidence="2" key="1">
    <citation type="submission" date="2023-04" db="EMBL/GenBank/DDBJ databases">
        <authorList>
            <person name="Vijverberg K."/>
            <person name="Xiong W."/>
            <person name="Schranz E."/>
        </authorList>
    </citation>
    <scope>NUCLEOTIDE SEQUENCE</scope>
</reference>
<keyword evidence="3" id="KW-1185">Reference proteome</keyword>
<proteinExistence type="predicted"/>
<organism evidence="2 3">
    <name type="scientific">Lactuca saligna</name>
    <name type="common">Willowleaf lettuce</name>
    <dbReference type="NCBI Taxonomy" id="75948"/>
    <lineage>
        <taxon>Eukaryota</taxon>
        <taxon>Viridiplantae</taxon>
        <taxon>Streptophyta</taxon>
        <taxon>Embryophyta</taxon>
        <taxon>Tracheophyta</taxon>
        <taxon>Spermatophyta</taxon>
        <taxon>Magnoliopsida</taxon>
        <taxon>eudicotyledons</taxon>
        <taxon>Gunneridae</taxon>
        <taxon>Pentapetalae</taxon>
        <taxon>asterids</taxon>
        <taxon>campanulids</taxon>
        <taxon>Asterales</taxon>
        <taxon>Asteraceae</taxon>
        <taxon>Cichorioideae</taxon>
        <taxon>Cichorieae</taxon>
        <taxon>Lactucinae</taxon>
        <taxon>Lactuca</taxon>
    </lineage>
</organism>
<keyword evidence="1" id="KW-0472">Membrane</keyword>
<dbReference type="Proteomes" id="UP001177003">
    <property type="component" value="Chromosome 4"/>
</dbReference>
<dbReference type="EMBL" id="OX465080">
    <property type="protein sequence ID" value="CAI9280845.1"/>
    <property type="molecule type" value="Genomic_DNA"/>
</dbReference>
<keyword evidence="1" id="KW-0812">Transmembrane</keyword>
<dbReference type="AlphaFoldDB" id="A0AA35YVB8"/>
<evidence type="ECO:0000313" key="3">
    <source>
        <dbReference type="Proteomes" id="UP001177003"/>
    </source>
</evidence>
<evidence type="ECO:0000313" key="2">
    <source>
        <dbReference type="EMBL" id="CAI9280845.1"/>
    </source>
</evidence>